<dbReference type="KEGG" id="blen:NCTC4824_03036"/>
<evidence type="ECO:0000313" key="2">
    <source>
        <dbReference type="EMBL" id="SQI61016.1"/>
    </source>
</evidence>
<dbReference type="InterPro" id="IPR052928">
    <property type="entry name" value="Desiccation-related_membrane"/>
</dbReference>
<accession>A0A2X4WA02</accession>
<dbReference type="PANTHER" id="PTHR35792">
    <property type="entry name" value="GENERAL STRESS PROTEIN"/>
    <property type="match status" value="1"/>
</dbReference>
<keyword evidence="1" id="KW-0175">Coiled coil</keyword>
<dbReference type="RefSeq" id="WP_066146466.1">
    <property type="nucleotide sequence ID" value="NZ_CBCSGM010000001.1"/>
</dbReference>
<reference evidence="2 3" key="1">
    <citation type="submission" date="2018-06" db="EMBL/GenBank/DDBJ databases">
        <authorList>
            <consortium name="Pathogen Informatics"/>
            <person name="Doyle S."/>
        </authorList>
    </citation>
    <scope>NUCLEOTIDE SEQUENCE [LARGE SCALE GENOMIC DNA]</scope>
    <source>
        <strain evidence="2 3">NCTC4824</strain>
    </source>
</reference>
<gene>
    <name evidence="2" type="ORF">NCTC4824_03036</name>
</gene>
<evidence type="ECO:0000313" key="3">
    <source>
        <dbReference type="Proteomes" id="UP000249134"/>
    </source>
</evidence>
<feature type="coiled-coil region" evidence="1">
    <location>
        <begin position="94"/>
        <end position="121"/>
    </location>
</feature>
<dbReference type="PANTHER" id="PTHR35792:SF3">
    <property type="entry name" value="IG HYPOTHETICAL 17707"/>
    <property type="match status" value="1"/>
</dbReference>
<dbReference type="STRING" id="1348624.GCA_001591545_03974"/>
<name>A0A2X4WA02_LEDLE</name>
<proteinExistence type="predicted"/>
<protein>
    <submittedName>
        <fullName evidence="2">Putative acid tolerance protein</fullName>
    </submittedName>
</protein>
<sequence>MKAKALAYGLLIGGAVGAATALLSAPLSGKELRNQIKDSKDNWIRMAYDLKEDVLDIKDSVTKLSDESKVIIKELASDVKIAVNEWQNDIEPNKNALQKEMQEIQKTIADLEEQLEKNKATS</sequence>
<dbReference type="Pfam" id="PF12732">
    <property type="entry name" value="YtxH"/>
    <property type="match status" value="1"/>
</dbReference>
<organism evidence="2 3">
    <name type="scientific">Lederbergia lenta</name>
    <name type="common">Bacillus lentus</name>
    <dbReference type="NCBI Taxonomy" id="1467"/>
    <lineage>
        <taxon>Bacteria</taxon>
        <taxon>Bacillati</taxon>
        <taxon>Bacillota</taxon>
        <taxon>Bacilli</taxon>
        <taxon>Bacillales</taxon>
        <taxon>Bacillaceae</taxon>
        <taxon>Lederbergia</taxon>
    </lineage>
</organism>
<dbReference type="Proteomes" id="UP000249134">
    <property type="component" value="Chromosome 1"/>
</dbReference>
<dbReference type="EMBL" id="LS483476">
    <property type="protein sequence ID" value="SQI61016.1"/>
    <property type="molecule type" value="Genomic_DNA"/>
</dbReference>
<keyword evidence="3" id="KW-1185">Reference proteome</keyword>
<dbReference type="InterPro" id="IPR024623">
    <property type="entry name" value="YtxH"/>
</dbReference>
<evidence type="ECO:0000256" key="1">
    <source>
        <dbReference type="SAM" id="Coils"/>
    </source>
</evidence>
<dbReference type="AlphaFoldDB" id="A0A2X4WA02"/>